<evidence type="ECO:0000313" key="4">
    <source>
        <dbReference type="Proteomes" id="UP000038009"/>
    </source>
</evidence>
<dbReference type="OrthoDB" id="273609at2759"/>
<feature type="coiled-coil region" evidence="1">
    <location>
        <begin position="352"/>
        <end position="379"/>
    </location>
</feature>
<dbReference type="EMBL" id="LJSK01000139">
    <property type="protein sequence ID" value="KPI86273.1"/>
    <property type="molecule type" value="Genomic_DNA"/>
</dbReference>
<reference evidence="3 4" key="1">
    <citation type="journal article" date="2015" name="PLoS Pathog.">
        <title>Leptomonas seymouri: Adaptations to the Dixenous Life Cycle Analyzed by Genome Sequencing, Transcriptome Profiling and Co-infection with Leishmania donovani.</title>
        <authorList>
            <person name="Kraeva N."/>
            <person name="Butenko A."/>
            <person name="Hlavacova J."/>
            <person name="Kostygov A."/>
            <person name="Myskova J."/>
            <person name="Grybchuk D."/>
            <person name="Lestinova T."/>
            <person name="Votypka J."/>
            <person name="Volf P."/>
            <person name="Opperdoes F."/>
            <person name="Flegontov P."/>
            <person name="Lukes J."/>
            <person name="Yurchenko V."/>
        </authorList>
    </citation>
    <scope>NUCLEOTIDE SEQUENCE [LARGE SCALE GENOMIC DNA]</scope>
    <source>
        <strain evidence="3 4">ATCC 30220</strain>
    </source>
</reference>
<feature type="compositionally biased region" description="Acidic residues" evidence="2">
    <location>
        <begin position="667"/>
        <end position="679"/>
    </location>
</feature>
<dbReference type="VEuPathDB" id="TriTrypDB:Lsey_0139_0040"/>
<feature type="region of interest" description="Disordered" evidence="2">
    <location>
        <begin position="632"/>
        <end position="681"/>
    </location>
</feature>
<evidence type="ECO:0000256" key="2">
    <source>
        <dbReference type="SAM" id="MobiDB-lite"/>
    </source>
</evidence>
<feature type="region of interest" description="Disordered" evidence="2">
    <location>
        <begin position="1364"/>
        <end position="1393"/>
    </location>
</feature>
<dbReference type="PANTHER" id="PTHR23159:SF66">
    <property type="entry name" value="OS04G0158400 PROTEIN"/>
    <property type="match status" value="1"/>
</dbReference>
<evidence type="ECO:0000313" key="3">
    <source>
        <dbReference type="EMBL" id="KPI86273.1"/>
    </source>
</evidence>
<feature type="region of interest" description="Disordered" evidence="2">
    <location>
        <begin position="742"/>
        <end position="767"/>
    </location>
</feature>
<proteinExistence type="predicted"/>
<keyword evidence="4" id="KW-1185">Reference proteome</keyword>
<feature type="coiled-coil region" evidence="1">
    <location>
        <begin position="508"/>
        <end position="535"/>
    </location>
</feature>
<keyword evidence="1" id="KW-0175">Coiled coil</keyword>
<dbReference type="OMA" id="KRCSTML"/>
<dbReference type="Proteomes" id="UP000038009">
    <property type="component" value="Unassembled WGS sequence"/>
</dbReference>
<dbReference type="PANTHER" id="PTHR23159">
    <property type="entry name" value="CENTROSOMAL PROTEIN 2"/>
    <property type="match status" value="1"/>
</dbReference>
<organism evidence="3 4">
    <name type="scientific">Leptomonas seymouri</name>
    <dbReference type="NCBI Taxonomy" id="5684"/>
    <lineage>
        <taxon>Eukaryota</taxon>
        <taxon>Discoba</taxon>
        <taxon>Euglenozoa</taxon>
        <taxon>Kinetoplastea</taxon>
        <taxon>Metakinetoplastina</taxon>
        <taxon>Trypanosomatida</taxon>
        <taxon>Trypanosomatidae</taxon>
        <taxon>Leishmaniinae</taxon>
        <taxon>Leptomonas</taxon>
    </lineage>
</organism>
<accession>A0A0N1I4L3</accession>
<feature type="coiled-coil region" evidence="1">
    <location>
        <begin position="1837"/>
        <end position="1864"/>
    </location>
</feature>
<protein>
    <submittedName>
        <fullName evidence="3">Uncharacterized protein</fullName>
    </submittedName>
</protein>
<feature type="coiled-coil region" evidence="1">
    <location>
        <begin position="803"/>
        <end position="989"/>
    </location>
</feature>
<sequence length="2009" mass="220182">MDAPPQLPTRRSGQLRHNGPPTGRNAQHCAARLLCRGNELLHASHAFSTWAAATRERKLRVHMSRCSTMMKRSALRHGYSRFFLRWLAFTHSRTSKNYRLAAQQQRDVPLRSKADFLALARRYFTKWRTHLREKKQRMVTNVDLLAALNRERLRNRSLLRWWRFYHTSTTKRHSLEINEHENSIRRLQAEVQEAVNEAQALRNQLTEALQTQTRLQQAPNTSREDFGEPQQQLKAEINELREAMRTAIEMVKCDDGLNLRSLRKWGVMSPTRKDYLLASTIDMNSTLGRQSTTPEILLASPLVDASGDCPMGSAQHSKDMQLMLVRSIEKVIENLADLGRSSVAPMSLGECIESIRRRLEDDAKELANVKTQRDELAAAARAVRLAFASTLPPLGTVTSSAADPELEVCQATPASSLGLLSGGGKAEVSGRPATPAGCSVHRADRSSSRAHGAAEAIINSSLFVAHPPSGTSTPCLSLPSSPLELSHMDLQELPQLLIADTRSVVSAVAALQKCMEQAKNEVTDLQDAALRTIDALGGRGVVNDGFIAPPDETVESRVQRSEAIVKGLRNLCEDMIVALVLTSLWSGNRASERVSDTLERLWNRTQDLEATNAAYLKQLTDLEKVVHVAARQLRRSNPAPATKSPRNTARRRVQAATSQRRRNAAIQEEEGPPTADEVDEARRCAEELGENGDTKAAELLRLCEEALSNAASQSAVLTSVLDGLLQGSQELLAATVGVENDGASQPAADLPVSDQNQGTHSAMSVSRPKAQEMVTALKAATEKVACVLNKVGGGASKPLILVTQDVLDHLEQAEETRVEVEKQLKATEEQVAAMESNALSTEKAHRREREDLVKVQREVERELQSQLEALEQEAKQEAEKHQRAEREVNALQNEKMEVEAALQKSQEALERETAAREQALKKYEEQCETAGADRMLHTKEMEMLNEAQRTLVEQNQKMAASIEAIREELQSTEAQLISSSEKEQELQARLIDSAKQLAESHAAQCELRDQLTAAKAAGEAEAAVRADQEQQLLFFEGENRMNNAVGIFLRDVLRDCLTRLHHLTRSVGVAETQSPRSSLMLQHAGGTPPPLLTHDSDPSEYVEYILRLDGNDSIGKRLVQEHLRENFAVHSVKEPVVAAAGEEDATSTANTAAAAAMTFSPSGDRTDPSTWEVVAELHDRLVLLYERMAYLDDVAAEQLAVNNALTREKDQFCTDALVALRQLQPWSSAAAAVAAAAAHQASGLSRSTSPVSPVDHFQEVEQVNAALVSAVGPEVAGPALRTSSLEITQTLEELQKVMDVVRPLVPMRSHESDTQSAIVTAVPNGAVTVSKYLQALVADVQDMAWCLQNLSKSAQNGILALGGSAAGDEEDESELDATGTGSPNVGVDHGATSGSEDFKLDSRILAARLEAICRETGTSIIEVRNLVLSSGGKSAADSDASQGSVKPFKLSCILSPIHNTMAEFEEVKRESARLLHGLSRAFDDDEESLFAGSISSLQSRSLKPKKKPLPAFQGTPEAGLRLLQQEIKGKKHRRAGGAKSKVSIGSHIRSRLGDLQNLHLACRSVLQVLEGRVPAEEGEQPPAYGEALVALLKTELEGLKQSVTKSDEVLKDYRRDLSNVSVGTRLHLLSEMVNSLQLERTSLTEDINRRGRQSNMLLESLNKEVKALKAQLASRQQANAQLTGENDRLSEELVAQKLNATELAARLAQLQHESNVLSTALAQSLHGFSASMLCGKTPIAVERSIQAALKSDQGDALAKSVSEVVSAAEQHQLQLRDMLHRDLGNLRAGLQELRELTSQSWALYGAPMAAAAAQLVTETAEVLTLENDMLRPRALEREKLKREVASLEAALADSQEMRDAAIERLGHLEDDNTKLRRGLRDAEMAQVLNATEKDSAAGQTSLALDQRMVDWERRMITSATDLAMDAMDSMSGQSMSAVVGSVTEETLRIYKGVRESLRVVAQACEASAWTDARRFWAEVEQCRRDIDELSASADYLWSHLPILYRASYQ</sequence>
<feature type="compositionally biased region" description="Polar residues" evidence="2">
    <location>
        <begin position="753"/>
        <end position="764"/>
    </location>
</feature>
<gene>
    <name evidence="3" type="ORF">ABL78_4656</name>
</gene>
<evidence type="ECO:0000256" key="1">
    <source>
        <dbReference type="SAM" id="Coils"/>
    </source>
</evidence>
<feature type="compositionally biased region" description="Basic residues" evidence="2">
    <location>
        <begin position="648"/>
        <end position="663"/>
    </location>
</feature>
<comment type="caution">
    <text evidence="3">The sequence shown here is derived from an EMBL/GenBank/DDBJ whole genome shotgun (WGS) entry which is preliminary data.</text>
</comment>
<feature type="coiled-coil region" evidence="1">
    <location>
        <begin position="170"/>
        <end position="250"/>
    </location>
</feature>
<feature type="coiled-coil region" evidence="1">
    <location>
        <begin position="1658"/>
        <end position="1713"/>
    </location>
</feature>
<feature type="region of interest" description="Disordered" evidence="2">
    <location>
        <begin position="1"/>
        <end position="26"/>
    </location>
</feature>
<name>A0A0N1I4L3_LEPSE</name>